<dbReference type="InterPro" id="IPR051920">
    <property type="entry name" value="MPT_Adenylyltrnsfr/MoaC-Rel"/>
</dbReference>
<evidence type="ECO:0000313" key="5">
    <source>
        <dbReference type="EMBL" id="MCC2148976.1"/>
    </source>
</evidence>
<keyword evidence="3" id="KW-0501">Molybdenum cofactor biosynthesis</keyword>
<dbReference type="Pfam" id="PF00994">
    <property type="entry name" value="MoCF_biosynth"/>
    <property type="match status" value="1"/>
</dbReference>
<accession>A0ABS8EUV3</accession>
<sequence length="163" mass="17900">MYQVGIVTLSDKGAKGERQDLSGPKIQELLPKDKYEVISYTMLPDDREKIRRELIRLSDEVKCDLILTTGGTGFSPRDITPEATMDVAERNAPGIAEGLRACSMQFTKRAMLGRGVSVIRKGTLIINLPGSVKAVTESMEFLIGNIEHGLDILMQTDSECGRA</sequence>
<feature type="domain" description="MoaB/Mog" evidence="4">
    <location>
        <begin position="5"/>
        <end position="149"/>
    </location>
</feature>
<dbReference type="PROSITE" id="PS01078">
    <property type="entry name" value="MOCF_BIOSYNTHESIS_1"/>
    <property type="match status" value="1"/>
</dbReference>
<reference evidence="5 6" key="1">
    <citation type="submission" date="2021-10" db="EMBL/GenBank/DDBJ databases">
        <title>Anaerobic single-cell dispensing facilitates the cultivation of human gut bacteria.</title>
        <authorList>
            <person name="Afrizal A."/>
        </authorList>
    </citation>
    <scope>NUCLEOTIDE SEQUENCE [LARGE SCALE GENOMIC DNA]</scope>
    <source>
        <strain evidence="5 6">CLA-AA-H246</strain>
    </source>
</reference>
<comment type="function">
    <text evidence="1">May be involved in the biosynthesis of molybdopterin.</text>
</comment>
<protein>
    <submittedName>
        <fullName evidence="5">MogA/MoaB family molybdenum cofactor biosynthesis protein</fullName>
    </submittedName>
</protein>
<evidence type="ECO:0000313" key="6">
    <source>
        <dbReference type="Proteomes" id="UP001299235"/>
    </source>
</evidence>
<dbReference type="RefSeq" id="WP_022119067.1">
    <property type="nucleotide sequence ID" value="NZ_JAJEQE010000018.1"/>
</dbReference>
<dbReference type="NCBIfam" id="TIGR00177">
    <property type="entry name" value="molyb_syn"/>
    <property type="match status" value="1"/>
</dbReference>
<dbReference type="SUPFAM" id="SSF53218">
    <property type="entry name" value="Molybdenum cofactor biosynthesis proteins"/>
    <property type="match status" value="1"/>
</dbReference>
<evidence type="ECO:0000256" key="3">
    <source>
        <dbReference type="ARBA" id="ARBA00023150"/>
    </source>
</evidence>
<name>A0ABS8EUV3_9FIRM</name>
<dbReference type="CDD" id="cd00886">
    <property type="entry name" value="MogA_MoaB"/>
    <property type="match status" value="1"/>
</dbReference>
<dbReference type="InterPro" id="IPR036425">
    <property type="entry name" value="MoaB/Mog-like_dom_sf"/>
</dbReference>
<dbReference type="Gene3D" id="3.40.980.10">
    <property type="entry name" value="MoaB/Mog-like domain"/>
    <property type="match status" value="1"/>
</dbReference>
<dbReference type="SMART" id="SM00852">
    <property type="entry name" value="MoCF_biosynth"/>
    <property type="match status" value="1"/>
</dbReference>
<gene>
    <name evidence="5" type="ORF">LKD42_06865</name>
</gene>
<organism evidence="5 6">
    <name type="scientific">Hominisplanchenecus faecis</name>
    <dbReference type="NCBI Taxonomy" id="2885351"/>
    <lineage>
        <taxon>Bacteria</taxon>
        <taxon>Bacillati</taxon>
        <taxon>Bacillota</taxon>
        <taxon>Clostridia</taxon>
        <taxon>Lachnospirales</taxon>
        <taxon>Lachnospiraceae</taxon>
        <taxon>Hominisplanchenecus</taxon>
    </lineage>
</organism>
<evidence type="ECO:0000256" key="2">
    <source>
        <dbReference type="ARBA" id="ARBA00005046"/>
    </source>
</evidence>
<dbReference type="PANTHER" id="PTHR43764:SF1">
    <property type="entry name" value="MOLYBDOPTERIN MOLYBDOTRANSFERASE"/>
    <property type="match status" value="1"/>
</dbReference>
<comment type="caution">
    <text evidence="5">The sequence shown here is derived from an EMBL/GenBank/DDBJ whole genome shotgun (WGS) entry which is preliminary data.</text>
</comment>
<comment type="pathway">
    <text evidence="2">Cofactor biosynthesis; molybdopterin biosynthesis.</text>
</comment>
<dbReference type="EMBL" id="JAJEQE010000018">
    <property type="protein sequence ID" value="MCC2148976.1"/>
    <property type="molecule type" value="Genomic_DNA"/>
</dbReference>
<dbReference type="InterPro" id="IPR001453">
    <property type="entry name" value="MoaB/Mog_dom"/>
</dbReference>
<evidence type="ECO:0000256" key="1">
    <source>
        <dbReference type="ARBA" id="ARBA00003487"/>
    </source>
</evidence>
<evidence type="ECO:0000259" key="4">
    <source>
        <dbReference type="SMART" id="SM00852"/>
    </source>
</evidence>
<keyword evidence="6" id="KW-1185">Reference proteome</keyword>
<dbReference type="PANTHER" id="PTHR43764">
    <property type="entry name" value="MOLYBDENUM COFACTOR BIOSYNTHESIS"/>
    <property type="match status" value="1"/>
</dbReference>
<dbReference type="InterPro" id="IPR008284">
    <property type="entry name" value="MoCF_biosynth_CS"/>
</dbReference>
<dbReference type="Proteomes" id="UP001299235">
    <property type="component" value="Unassembled WGS sequence"/>
</dbReference>
<proteinExistence type="predicted"/>